<comment type="caution">
    <text evidence="2">The sequence shown here is derived from an EMBL/GenBank/DDBJ whole genome shotgun (WGS) entry which is preliminary data.</text>
</comment>
<evidence type="ECO:0000256" key="1">
    <source>
        <dbReference type="SAM" id="MobiDB-lite"/>
    </source>
</evidence>
<dbReference type="EMBL" id="JANPWB010000009">
    <property type="protein sequence ID" value="KAJ1149132.1"/>
    <property type="molecule type" value="Genomic_DNA"/>
</dbReference>
<protein>
    <submittedName>
        <fullName evidence="2">Uncharacterized protein</fullName>
    </submittedName>
</protein>
<evidence type="ECO:0000313" key="2">
    <source>
        <dbReference type="EMBL" id="KAJ1149132.1"/>
    </source>
</evidence>
<feature type="region of interest" description="Disordered" evidence="1">
    <location>
        <begin position="50"/>
        <end position="74"/>
    </location>
</feature>
<gene>
    <name evidence="2" type="ORF">NDU88_001949</name>
</gene>
<feature type="compositionally biased region" description="Basic and acidic residues" evidence="1">
    <location>
        <begin position="61"/>
        <end position="74"/>
    </location>
</feature>
<sequence>MAVTGWHGLWTVSAHRVSSQTDKRKPIVQSGLGRQFALVCGRLSAHAASVDPSLAAPAQKPVHERQVGGARETR</sequence>
<reference evidence="2" key="1">
    <citation type="journal article" date="2022" name="bioRxiv">
        <title>Sequencing and chromosome-scale assembly of the giantPleurodeles waltlgenome.</title>
        <authorList>
            <person name="Brown T."/>
            <person name="Elewa A."/>
            <person name="Iarovenko S."/>
            <person name="Subramanian E."/>
            <person name="Araus A.J."/>
            <person name="Petzold A."/>
            <person name="Susuki M."/>
            <person name="Suzuki K.-i.T."/>
            <person name="Hayashi T."/>
            <person name="Toyoda A."/>
            <person name="Oliveira C."/>
            <person name="Osipova E."/>
            <person name="Leigh N.D."/>
            <person name="Simon A."/>
            <person name="Yun M.H."/>
        </authorList>
    </citation>
    <scope>NUCLEOTIDE SEQUENCE</scope>
    <source>
        <strain evidence="2">20211129_DDA</strain>
        <tissue evidence="2">Liver</tissue>
    </source>
</reference>
<organism evidence="2 3">
    <name type="scientific">Pleurodeles waltl</name>
    <name type="common">Iberian ribbed newt</name>
    <dbReference type="NCBI Taxonomy" id="8319"/>
    <lineage>
        <taxon>Eukaryota</taxon>
        <taxon>Metazoa</taxon>
        <taxon>Chordata</taxon>
        <taxon>Craniata</taxon>
        <taxon>Vertebrata</taxon>
        <taxon>Euteleostomi</taxon>
        <taxon>Amphibia</taxon>
        <taxon>Batrachia</taxon>
        <taxon>Caudata</taxon>
        <taxon>Salamandroidea</taxon>
        <taxon>Salamandridae</taxon>
        <taxon>Pleurodelinae</taxon>
        <taxon>Pleurodeles</taxon>
    </lineage>
</organism>
<keyword evidence="3" id="KW-1185">Reference proteome</keyword>
<proteinExistence type="predicted"/>
<dbReference type="Proteomes" id="UP001066276">
    <property type="component" value="Chromosome 5"/>
</dbReference>
<accession>A0AAV7RBV1</accession>
<name>A0AAV7RBV1_PLEWA</name>
<evidence type="ECO:0000313" key="3">
    <source>
        <dbReference type="Proteomes" id="UP001066276"/>
    </source>
</evidence>
<dbReference type="AlphaFoldDB" id="A0AAV7RBV1"/>